<gene>
    <name evidence="1" type="ORF">BAZSYMA_ACONTIG00185_1</name>
</gene>
<sequence>MPGQINKGDAVLVFIVINQAVKQFGIKPPAMKQHQINPNTLRVTV</sequence>
<protein>
    <submittedName>
        <fullName evidence="1">Uncharacterized protein</fullName>
    </submittedName>
</protein>
<reference evidence="2" key="1">
    <citation type="submission" date="2016-06" db="EMBL/GenBank/DDBJ databases">
        <authorList>
            <person name="Petersen J."/>
            <person name="Sayavedra L."/>
        </authorList>
    </citation>
    <scope>NUCLEOTIDE SEQUENCE [LARGE SCALE GENOMIC DNA]</scope>
    <source>
        <strain evidence="2">BazSymA</strain>
    </source>
</reference>
<dbReference type="EMBL" id="CDSC02000250">
    <property type="protein sequence ID" value="SEH83349.1"/>
    <property type="molecule type" value="Genomic_DNA"/>
</dbReference>
<organism evidence="1 2">
    <name type="scientific">Bathymodiolus azoricus thioautotrophic gill symbiont</name>
    <dbReference type="NCBI Taxonomy" id="235205"/>
    <lineage>
        <taxon>Bacteria</taxon>
        <taxon>Pseudomonadati</taxon>
        <taxon>Pseudomonadota</taxon>
        <taxon>Gammaproteobacteria</taxon>
        <taxon>sulfur-oxidizing symbionts</taxon>
    </lineage>
</organism>
<dbReference type="Proteomes" id="UP000198988">
    <property type="component" value="Unassembled WGS sequence"/>
</dbReference>
<evidence type="ECO:0000313" key="1">
    <source>
        <dbReference type="EMBL" id="SEH83349.1"/>
    </source>
</evidence>
<accession>A0A1H6LDP7</accession>
<name>A0A1H6LDP7_9GAMM</name>
<dbReference type="AlphaFoldDB" id="A0A1H6LDP7"/>
<evidence type="ECO:0000313" key="2">
    <source>
        <dbReference type="Proteomes" id="UP000198988"/>
    </source>
</evidence>
<proteinExistence type="predicted"/>